<protein>
    <submittedName>
        <fullName evidence="2">Uncharacterized protein</fullName>
    </submittedName>
</protein>
<dbReference type="EMBL" id="JAYMYR010000010">
    <property type="protein sequence ID" value="KAK7335084.1"/>
    <property type="molecule type" value="Genomic_DNA"/>
</dbReference>
<evidence type="ECO:0000256" key="1">
    <source>
        <dbReference type="SAM" id="Phobius"/>
    </source>
</evidence>
<evidence type="ECO:0000313" key="3">
    <source>
        <dbReference type="Proteomes" id="UP001374584"/>
    </source>
</evidence>
<proteinExistence type="predicted"/>
<evidence type="ECO:0000313" key="2">
    <source>
        <dbReference type="EMBL" id="KAK7335084.1"/>
    </source>
</evidence>
<keyword evidence="1" id="KW-0472">Membrane</keyword>
<keyword evidence="3" id="KW-1185">Reference proteome</keyword>
<comment type="caution">
    <text evidence="2">The sequence shown here is derived from an EMBL/GenBank/DDBJ whole genome shotgun (WGS) entry which is preliminary data.</text>
</comment>
<dbReference type="AlphaFoldDB" id="A0AAN9LFS1"/>
<accession>A0AAN9LFS1</accession>
<reference evidence="2 3" key="1">
    <citation type="submission" date="2024-01" db="EMBL/GenBank/DDBJ databases">
        <title>The genomes of 5 underutilized Papilionoideae crops provide insights into root nodulation and disease resistanc.</title>
        <authorList>
            <person name="Jiang F."/>
        </authorList>
    </citation>
    <scope>NUCLEOTIDE SEQUENCE [LARGE SCALE GENOMIC DNA]</scope>
    <source>
        <strain evidence="2">JINMINGXINNONG_FW02</strain>
        <tissue evidence="2">Leaves</tissue>
    </source>
</reference>
<gene>
    <name evidence="2" type="ORF">VNO80_26855</name>
</gene>
<dbReference type="Proteomes" id="UP001374584">
    <property type="component" value="Unassembled WGS sequence"/>
</dbReference>
<sequence length="87" mass="10143">MEQHVSEMNWRVWKFRMSRTLKTEFERYGQTYDHHSSLLYGNGITHFSISLSAYFILTILSTSLVSNTQSSGTAIARDAPYQISEYR</sequence>
<keyword evidence="1" id="KW-1133">Transmembrane helix</keyword>
<name>A0AAN9LFS1_PHACN</name>
<organism evidence="2 3">
    <name type="scientific">Phaseolus coccineus</name>
    <name type="common">Scarlet runner bean</name>
    <name type="synonym">Phaseolus multiflorus</name>
    <dbReference type="NCBI Taxonomy" id="3886"/>
    <lineage>
        <taxon>Eukaryota</taxon>
        <taxon>Viridiplantae</taxon>
        <taxon>Streptophyta</taxon>
        <taxon>Embryophyta</taxon>
        <taxon>Tracheophyta</taxon>
        <taxon>Spermatophyta</taxon>
        <taxon>Magnoliopsida</taxon>
        <taxon>eudicotyledons</taxon>
        <taxon>Gunneridae</taxon>
        <taxon>Pentapetalae</taxon>
        <taxon>rosids</taxon>
        <taxon>fabids</taxon>
        <taxon>Fabales</taxon>
        <taxon>Fabaceae</taxon>
        <taxon>Papilionoideae</taxon>
        <taxon>50 kb inversion clade</taxon>
        <taxon>NPAAA clade</taxon>
        <taxon>indigoferoid/millettioid clade</taxon>
        <taxon>Phaseoleae</taxon>
        <taxon>Phaseolus</taxon>
    </lineage>
</organism>
<keyword evidence="1" id="KW-0812">Transmembrane</keyword>
<feature type="transmembrane region" description="Helical" evidence="1">
    <location>
        <begin position="44"/>
        <end position="65"/>
    </location>
</feature>